<comment type="caution">
    <text evidence="1">The sequence shown here is derived from an EMBL/GenBank/DDBJ whole genome shotgun (WGS) entry which is preliminary data.</text>
</comment>
<gene>
    <name evidence="1" type="ORF">BACCIP111883_00201</name>
</gene>
<dbReference type="RefSeq" id="WP_230499369.1">
    <property type="nucleotide sequence ID" value="NZ_CAKJTJ010000001.1"/>
</dbReference>
<proteinExistence type="predicted"/>
<sequence>MSDNQQYAIEKERIDFFIDKGFRIKVVEENLEGAFLVLENKEKQEETLHIKHADARKYFSSILIKQQRRENL</sequence>
<name>A0ABN8A2Q5_9BACI</name>
<reference evidence="1 2" key="1">
    <citation type="submission" date="2021-10" db="EMBL/GenBank/DDBJ databases">
        <authorList>
            <person name="Criscuolo A."/>
        </authorList>
    </citation>
    <scope>NUCLEOTIDE SEQUENCE [LARGE SCALE GENOMIC DNA]</scope>
    <source>
        <strain evidence="2">CIP 111883</strain>
    </source>
</reference>
<keyword evidence="2" id="KW-1185">Reference proteome</keyword>
<accession>A0ABN8A2Q5</accession>
<dbReference type="Proteomes" id="UP000789833">
    <property type="component" value="Unassembled WGS sequence"/>
</dbReference>
<evidence type="ECO:0000313" key="2">
    <source>
        <dbReference type="Proteomes" id="UP000789833"/>
    </source>
</evidence>
<evidence type="ECO:0000313" key="1">
    <source>
        <dbReference type="EMBL" id="CAG9619434.1"/>
    </source>
</evidence>
<protein>
    <submittedName>
        <fullName evidence="1">Uncharacterized protein</fullName>
    </submittedName>
</protein>
<dbReference type="EMBL" id="CAKJTJ010000001">
    <property type="protein sequence ID" value="CAG9619434.1"/>
    <property type="molecule type" value="Genomic_DNA"/>
</dbReference>
<organism evidence="1 2">
    <name type="scientific">Sutcliffiella rhizosphaerae</name>
    <dbReference type="NCBI Taxonomy" id="2880967"/>
    <lineage>
        <taxon>Bacteria</taxon>
        <taxon>Bacillati</taxon>
        <taxon>Bacillota</taxon>
        <taxon>Bacilli</taxon>
        <taxon>Bacillales</taxon>
        <taxon>Bacillaceae</taxon>
        <taxon>Sutcliffiella</taxon>
    </lineage>
</organism>